<protein>
    <submittedName>
        <fullName evidence="4">Spore germination protein</fullName>
    </submittedName>
</protein>
<feature type="transmembrane region" description="Helical" evidence="3">
    <location>
        <begin position="315"/>
        <end position="333"/>
    </location>
</feature>
<evidence type="ECO:0000313" key="4">
    <source>
        <dbReference type="EMBL" id="MCY6959730.1"/>
    </source>
</evidence>
<keyword evidence="2 3" id="KW-0472">Membrane</keyword>
<sequence length="470" mass="52683">MNAQYISHIKEKLKDSFDVKYRELECPEGIITIIYIDNLCDSKFISEYVIQPLLSNKDLKDIDSIKKEILWANIVGNVNDENDAISHILSGDIVLVFNFDKNILYCEAKGFAKRPVFVPPTEAVIKGPREGFNEAIMDNISLVRRKIKNKDLKFESFSVGEKSQTIVVVSYIKGTAHDELVQYIRDKIKSIKIDFVLDTNYIEEQLKNTRSPFDTIGYTEKPDIVASKLFEGKVIVMVDGTPSVIVAPYFFIENLQAADDYYLNKYFTSFARLQRWIALFIAMLLPGLYIALSTYHFSLVPTVLVFRLANSRAGVPFPTIVEVVIMILFFQILREAGIRLPQPTGQALSIVGALILGEAAIGAGLTSETTIVIVAISSISTFLVPNLYKAVVIWSLIILLFSSLLGLPGFYLAFFSLIAHLASLDSCGYPYLYPVGTKSNNTNGDTLIRRGLNKISNNTFDEDEKNEKNS</sequence>
<dbReference type="InterPro" id="IPR004995">
    <property type="entry name" value="Spore_Ger"/>
</dbReference>
<keyword evidence="3" id="KW-1133">Transmembrane helix</keyword>
<dbReference type="Pfam" id="PF03323">
    <property type="entry name" value="GerA"/>
    <property type="match status" value="1"/>
</dbReference>
<comment type="similarity">
    <text evidence="1">Belongs to the GerABKA family.</text>
</comment>
<proteinExistence type="inferred from homology"/>
<feature type="transmembrane region" description="Helical" evidence="3">
    <location>
        <begin position="395"/>
        <end position="422"/>
    </location>
</feature>
<evidence type="ECO:0000313" key="5">
    <source>
        <dbReference type="Proteomes" id="UP001144612"/>
    </source>
</evidence>
<dbReference type="EMBL" id="JAPQFJ010000015">
    <property type="protein sequence ID" value="MCY6959730.1"/>
    <property type="molecule type" value="Genomic_DNA"/>
</dbReference>
<accession>A0ABT4DBQ0</accession>
<dbReference type="PIRSF" id="PIRSF005690">
    <property type="entry name" value="GerBA"/>
    <property type="match status" value="1"/>
</dbReference>
<dbReference type="Proteomes" id="UP001144612">
    <property type="component" value="Unassembled WGS sequence"/>
</dbReference>
<gene>
    <name evidence="4" type="ORF">OW729_14010</name>
</gene>
<reference evidence="4" key="1">
    <citation type="submission" date="2022-12" db="EMBL/GenBank/DDBJ databases">
        <title>Clostridium sp. nov., isolated from industrial wastewater.</title>
        <authorList>
            <person name="Jiayan W."/>
        </authorList>
    </citation>
    <scope>NUCLEOTIDE SEQUENCE</scope>
    <source>
        <strain evidence="4">ZC22-4</strain>
    </source>
</reference>
<feature type="transmembrane region" description="Helical" evidence="3">
    <location>
        <begin position="276"/>
        <end position="295"/>
    </location>
</feature>
<dbReference type="PANTHER" id="PTHR22550">
    <property type="entry name" value="SPORE GERMINATION PROTEIN"/>
    <property type="match status" value="1"/>
</dbReference>
<feature type="transmembrane region" description="Helical" evidence="3">
    <location>
        <begin position="345"/>
        <end position="365"/>
    </location>
</feature>
<evidence type="ECO:0000256" key="1">
    <source>
        <dbReference type="ARBA" id="ARBA00005278"/>
    </source>
</evidence>
<dbReference type="InterPro" id="IPR050768">
    <property type="entry name" value="UPF0353/GerABKA_families"/>
</dbReference>
<organism evidence="4 5">
    <name type="scientific">Clostridium brassicae</name>
    <dbReference type="NCBI Taxonomy" id="2999072"/>
    <lineage>
        <taxon>Bacteria</taxon>
        <taxon>Bacillati</taxon>
        <taxon>Bacillota</taxon>
        <taxon>Clostridia</taxon>
        <taxon>Eubacteriales</taxon>
        <taxon>Clostridiaceae</taxon>
        <taxon>Clostridium</taxon>
    </lineage>
</organism>
<comment type="caution">
    <text evidence="4">The sequence shown here is derived from an EMBL/GenBank/DDBJ whole genome shotgun (WGS) entry which is preliminary data.</text>
</comment>
<evidence type="ECO:0000256" key="3">
    <source>
        <dbReference type="SAM" id="Phobius"/>
    </source>
</evidence>
<dbReference type="PANTHER" id="PTHR22550:SF5">
    <property type="entry name" value="LEUCINE ZIPPER PROTEIN 4"/>
    <property type="match status" value="1"/>
</dbReference>
<dbReference type="RefSeq" id="WP_268062164.1">
    <property type="nucleotide sequence ID" value="NZ_JAPQFJ010000015.1"/>
</dbReference>
<name>A0ABT4DBQ0_9CLOT</name>
<evidence type="ECO:0000256" key="2">
    <source>
        <dbReference type="ARBA" id="ARBA00023136"/>
    </source>
</evidence>
<keyword evidence="3" id="KW-0812">Transmembrane</keyword>
<keyword evidence="5" id="KW-1185">Reference proteome</keyword>